<dbReference type="RefSeq" id="WP_095326458.1">
    <property type="nucleotide sequence ID" value="NZ_JAUPFF010000001.1"/>
</dbReference>
<dbReference type="PROSITE" id="PS51257">
    <property type="entry name" value="PROKAR_LIPOPROTEIN"/>
    <property type="match status" value="1"/>
</dbReference>
<dbReference type="PANTHER" id="PTHR43649:SF12">
    <property type="entry name" value="DIACETYLCHITOBIOSE BINDING PROTEIN DASA"/>
    <property type="match status" value="1"/>
</dbReference>
<dbReference type="InterPro" id="IPR006059">
    <property type="entry name" value="SBP"/>
</dbReference>
<feature type="chain" id="PRO_5039405583" description="ABC transporter substrate-binding protein" evidence="1">
    <location>
        <begin position="20"/>
        <end position="407"/>
    </location>
</feature>
<dbReference type="EMBL" id="NPCC01000010">
    <property type="protein sequence ID" value="PAE89190.1"/>
    <property type="molecule type" value="Genomic_DNA"/>
</dbReference>
<protein>
    <recommendedName>
        <fullName evidence="4">ABC transporter substrate-binding protein</fullName>
    </recommendedName>
</protein>
<evidence type="ECO:0000313" key="3">
    <source>
        <dbReference type="Proteomes" id="UP000216207"/>
    </source>
</evidence>
<feature type="signal peptide" evidence="1">
    <location>
        <begin position="1"/>
        <end position="19"/>
    </location>
</feature>
<gene>
    <name evidence="2" type="ORF">CHH72_09190</name>
</gene>
<dbReference type="InterPro" id="IPR050490">
    <property type="entry name" value="Bact_solute-bd_prot1"/>
</dbReference>
<organism evidence="2 3">
    <name type="scientific">Shouchella clausii</name>
    <name type="common">Alkalihalobacillus clausii</name>
    <dbReference type="NCBI Taxonomy" id="79880"/>
    <lineage>
        <taxon>Bacteria</taxon>
        <taxon>Bacillati</taxon>
        <taxon>Bacillota</taxon>
        <taxon>Bacilli</taxon>
        <taxon>Bacillales</taxon>
        <taxon>Bacillaceae</taxon>
        <taxon>Shouchella</taxon>
    </lineage>
</organism>
<sequence length="407" mass="45482">MKKAFAFMLACSLALGVAACNETASKEQTTLSWWDTYGRDGTEKSVIDAIAKYEEAHPDVKIERVSVPFSEMQRKLLLAMVGGELPDIMIVDNPNHQALSAAGATADLTELVEQWGEADQYFEGPWESTMYQGRNFGIPFGSNNLALFYNNDLLEKAGVKPPTTWDELKEAVPHLAGTTDGYPFSVAAVRSEEGAFQFLPFLWQAGGDLHQLDSEATREALALWKEFIDSGYMSREVLSLNQQDIALQFVNGNTAMMVNGTWQVEQFRDSLEFDWGVVPLPAAEAQATVIGGENFAIGSSSEHIQEAWDVIMFMQEEEVLMQMVKDKHYLPARKDLIEDPYWQEDEMYEPFAESMEFARARAYGEQYPAISNEVQNMIQAALSGSIPIDEAIQETASEVNALFEKNQ</sequence>
<dbReference type="PANTHER" id="PTHR43649">
    <property type="entry name" value="ARABINOSE-BINDING PROTEIN-RELATED"/>
    <property type="match status" value="1"/>
</dbReference>
<keyword evidence="1" id="KW-0732">Signal</keyword>
<dbReference type="Gene3D" id="3.40.190.10">
    <property type="entry name" value="Periplasmic binding protein-like II"/>
    <property type="match status" value="2"/>
</dbReference>
<reference evidence="2 3" key="1">
    <citation type="submission" date="2017-07" db="EMBL/GenBank/DDBJ databases">
        <title>Isolation and whole genome analysis of endospore-forming bacteria from heroin.</title>
        <authorList>
            <person name="Kalinowski J."/>
            <person name="Ahrens B."/>
            <person name="Al-Dilaimi A."/>
            <person name="Winkler A."/>
            <person name="Wibberg D."/>
            <person name="Schleenbecker U."/>
            <person name="Ruckert C."/>
            <person name="Wolfel R."/>
            <person name="Grass G."/>
        </authorList>
    </citation>
    <scope>NUCLEOTIDE SEQUENCE [LARGE SCALE GENOMIC DNA]</scope>
    <source>
        <strain evidence="2 3">7539</strain>
    </source>
</reference>
<dbReference type="SUPFAM" id="SSF53850">
    <property type="entry name" value="Periplasmic binding protein-like II"/>
    <property type="match status" value="1"/>
</dbReference>
<evidence type="ECO:0008006" key="4">
    <source>
        <dbReference type="Google" id="ProtNLM"/>
    </source>
</evidence>
<accession>A0A268P1M3</accession>
<evidence type="ECO:0000313" key="2">
    <source>
        <dbReference type="EMBL" id="PAE89190.1"/>
    </source>
</evidence>
<dbReference type="CDD" id="cd13585">
    <property type="entry name" value="PBP2_TMBP_like"/>
    <property type="match status" value="1"/>
</dbReference>
<dbReference type="AlphaFoldDB" id="A0A268P1M3"/>
<dbReference type="Pfam" id="PF13416">
    <property type="entry name" value="SBP_bac_8"/>
    <property type="match status" value="1"/>
</dbReference>
<comment type="caution">
    <text evidence="2">The sequence shown here is derived from an EMBL/GenBank/DDBJ whole genome shotgun (WGS) entry which is preliminary data.</text>
</comment>
<evidence type="ECO:0000256" key="1">
    <source>
        <dbReference type="SAM" id="SignalP"/>
    </source>
</evidence>
<name>A0A268P1M3_SHOCL</name>
<proteinExistence type="predicted"/>
<dbReference type="Proteomes" id="UP000216207">
    <property type="component" value="Unassembled WGS sequence"/>
</dbReference>